<dbReference type="GO" id="GO:0003796">
    <property type="term" value="F:lysozyme activity"/>
    <property type="evidence" value="ECO:0007669"/>
    <property type="project" value="UniProtKB-EC"/>
</dbReference>
<accession>S3N1L1</accession>
<dbReference type="EC" id="3.2.1.17" evidence="3"/>
<dbReference type="Gene3D" id="1.10.530.40">
    <property type="match status" value="1"/>
</dbReference>
<dbReference type="GO" id="GO:0031640">
    <property type="term" value="P:killing of cells of another organism"/>
    <property type="evidence" value="ECO:0007669"/>
    <property type="project" value="UniProtKB-KW"/>
</dbReference>
<dbReference type="GO" id="GO:0009253">
    <property type="term" value="P:peptidoglycan catabolic process"/>
    <property type="evidence" value="ECO:0007669"/>
    <property type="project" value="InterPro"/>
</dbReference>
<evidence type="ECO:0000256" key="1">
    <source>
        <dbReference type="ARBA" id="ARBA00022529"/>
    </source>
</evidence>
<comment type="caution">
    <text evidence="4">The sequence shown here is derived from an EMBL/GenBank/DDBJ whole genome shotgun (WGS) entry which is preliminary data.</text>
</comment>
<dbReference type="HOGENOM" id="CLU_091641_5_0_6"/>
<dbReference type="InterPro" id="IPR002196">
    <property type="entry name" value="Glyco_hydro_24"/>
</dbReference>
<keyword evidence="3" id="KW-0326">Glycosidase</keyword>
<comment type="catalytic activity">
    <reaction evidence="3">
        <text>Hydrolysis of (1-&gt;4)-beta-linkages between N-acetylmuramic acid and N-acetyl-D-glucosamine residues in a peptidoglycan and between N-acetyl-D-glucosamine residues in chitodextrins.</text>
        <dbReference type="EC" id="3.2.1.17"/>
    </reaction>
</comment>
<dbReference type="InterPro" id="IPR051018">
    <property type="entry name" value="Bacteriophage_GH24"/>
</dbReference>
<dbReference type="AlphaFoldDB" id="S3N1L1"/>
<keyword evidence="5" id="KW-1185">Reference proteome</keyword>
<evidence type="ECO:0000313" key="5">
    <source>
        <dbReference type="Proteomes" id="UP000014568"/>
    </source>
</evidence>
<reference evidence="4 5" key="1">
    <citation type="submission" date="2013-06" db="EMBL/GenBank/DDBJ databases">
        <title>The Genome Sequence of Acinetobacter rudis CIP 110305.</title>
        <authorList>
            <consortium name="The Broad Institute Genome Sequencing Platform"/>
            <consortium name="The Broad Institute Genome Sequencing Center for Infectious Disease"/>
            <person name="Cerqueira G."/>
            <person name="Feldgarden M."/>
            <person name="Courvalin P."/>
            <person name="Perichon B."/>
            <person name="Grillot-Courvalin C."/>
            <person name="Clermont D."/>
            <person name="Rocha E."/>
            <person name="Yoon E.-J."/>
            <person name="Nemec A."/>
            <person name="Young S.K."/>
            <person name="Zeng Q."/>
            <person name="Gargeya S."/>
            <person name="Fitzgerald M."/>
            <person name="Abouelleil A."/>
            <person name="Alvarado L."/>
            <person name="Berlin A.M."/>
            <person name="Chapman S.B."/>
            <person name="Dewar J."/>
            <person name="Goldberg J."/>
            <person name="Griggs A."/>
            <person name="Gujja S."/>
            <person name="Hansen M."/>
            <person name="Howarth C."/>
            <person name="Imamovic A."/>
            <person name="Larimer J."/>
            <person name="McCowan C."/>
            <person name="Murphy C."/>
            <person name="Pearson M."/>
            <person name="Priest M."/>
            <person name="Roberts A."/>
            <person name="Saif S."/>
            <person name="Shea T."/>
            <person name="Sykes S."/>
            <person name="Wortman J."/>
            <person name="Nusbaum C."/>
            <person name="Birren B."/>
        </authorList>
    </citation>
    <scope>NUCLEOTIDE SEQUENCE [LARGE SCALE GENOMIC DNA]</scope>
    <source>
        <strain evidence="4 5">CIP 110305</strain>
    </source>
</reference>
<dbReference type="InterPro" id="IPR023347">
    <property type="entry name" value="Lysozyme_dom_sf"/>
</dbReference>
<dbReference type="Pfam" id="PF00959">
    <property type="entry name" value="Phage_lysozyme"/>
    <property type="match status" value="1"/>
</dbReference>
<dbReference type="GO" id="GO:0016998">
    <property type="term" value="P:cell wall macromolecule catabolic process"/>
    <property type="evidence" value="ECO:0007669"/>
    <property type="project" value="InterPro"/>
</dbReference>
<proteinExistence type="inferred from homology"/>
<dbReference type="EMBL" id="ATGI01000022">
    <property type="protein sequence ID" value="EPF74000.1"/>
    <property type="molecule type" value="Genomic_DNA"/>
</dbReference>
<dbReference type="STRING" id="632955.GCA_000829675_02500"/>
<dbReference type="Proteomes" id="UP000014568">
    <property type="component" value="Unassembled WGS sequence"/>
</dbReference>
<protein>
    <recommendedName>
        <fullName evidence="3">Lysozyme</fullName>
        <ecNumber evidence="3">3.2.1.17</ecNumber>
    </recommendedName>
</protein>
<comment type="similarity">
    <text evidence="3">Belongs to the glycosyl hydrolase 24 family.</text>
</comment>
<dbReference type="PATRIC" id="fig|421052.3.peg.1837"/>
<dbReference type="RefSeq" id="WP_016656286.1">
    <property type="nucleotide sequence ID" value="NZ_KE340353.1"/>
</dbReference>
<keyword evidence="1 3" id="KW-0929">Antimicrobial</keyword>
<sequence>MSKTKYAVTAATVISAAGVLFTSNYEGFSSKPYYDSGKVATIGYGSTVHPNGQKVKITDKPIDKKTGMEYLQIHMTKDAQRFNKSLQGVKLSQAEYDLYMDFTYQFGTGAWSGSSMLRNLKSGQHVQACKSLLKWKYVGKKDCSVRSSNCYGVWTRQQARYEKCMGEN</sequence>
<dbReference type="CDD" id="cd16901">
    <property type="entry name" value="lyz_P1"/>
    <property type="match status" value="1"/>
</dbReference>
<keyword evidence="2 3" id="KW-0081">Bacteriolytic enzyme</keyword>
<keyword evidence="3" id="KW-0378">Hydrolase</keyword>
<dbReference type="PANTHER" id="PTHR38107">
    <property type="match status" value="1"/>
</dbReference>
<dbReference type="OrthoDB" id="8141296at2"/>
<dbReference type="PANTHER" id="PTHR38107:SF3">
    <property type="entry name" value="LYSOZYME RRRD-RELATED"/>
    <property type="match status" value="1"/>
</dbReference>
<name>S3N1L1_9GAMM</name>
<dbReference type="eggNOG" id="COG3772">
    <property type="taxonomic scope" value="Bacteria"/>
</dbReference>
<dbReference type="SUPFAM" id="SSF53955">
    <property type="entry name" value="Lysozyme-like"/>
    <property type="match status" value="1"/>
</dbReference>
<dbReference type="GO" id="GO:0042742">
    <property type="term" value="P:defense response to bacterium"/>
    <property type="evidence" value="ECO:0007669"/>
    <property type="project" value="UniProtKB-KW"/>
</dbReference>
<evidence type="ECO:0000256" key="3">
    <source>
        <dbReference type="RuleBase" id="RU003788"/>
    </source>
</evidence>
<evidence type="ECO:0000313" key="4">
    <source>
        <dbReference type="EMBL" id="EPF74000.1"/>
    </source>
</evidence>
<evidence type="ECO:0000256" key="2">
    <source>
        <dbReference type="ARBA" id="ARBA00022638"/>
    </source>
</evidence>
<dbReference type="InterPro" id="IPR023346">
    <property type="entry name" value="Lysozyme-like_dom_sf"/>
</dbReference>
<gene>
    <name evidence="4" type="ORF">F945_01879</name>
</gene>
<organism evidence="4 5">
    <name type="scientific">Acinetobacter rudis CIP 110305</name>
    <dbReference type="NCBI Taxonomy" id="421052"/>
    <lineage>
        <taxon>Bacteria</taxon>
        <taxon>Pseudomonadati</taxon>
        <taxon>Pseudomonadota</taxon>
        <taxon>Gammaproteobacteria</taxon>
        <taxon>Moraxellales</taxon>
        <taxon>Moraxellaceae</taxon>
        <taxon>Acinetobacter</taxon>
    </lineage>
</organism>